<dbReference type="InterPro" id="IPR020904">
    <property type="entry name" value="Sc_DH/Rdtase_CS"/>
</dbReference>
<dbReference type="GeneID" id="101735610"/>
<sequence>MDFTDKVVIVTGASSGIGAATAVLYAKQSAKVVIVGRNETGLNKVAQQCEAAKGLKPLIVKADLTSDEDVKKIATRTIEIFGKIDVLVNNAGVGFRGSVRDGVELFDQAMASNLRPAYLLTGLITQHLMKTKGNIVNVSSVAAFRPIKDLDFTPYCISKAGLDMFTKCVALELARDGIRVNSVNPGGTKTPFVEAAGFTKQQAEEVFENRKTIYPLGKVCTTEEVAELILYLSSEKARSITGGIFVIDNGEILT</sequence>
<evidence type="ECO:0000259" key="2">
    <source>
        <dbReference type="SMART" id="SM00822"/>
    </source>
</evidence>
<dbReference type="PRINTS" id="PR00081">
    <property type="entry name" value="GDHRDH"/>
</dbReference>
<evidence type="ECO:0000313" key="3">
    <source>
        <dbReference type="EnsemblMetazoa" id="XP_004928423.2"/>
    </source>
</evidence>
<keyword evidence="4" id="KW-1185">Reference proteome</keyword>
<evidence type="ECO:0000313" key="4">
    <source>
        <dbReference type="Proteomes" id="UP000005204"/>
    </source>
</evidence>
<proteinExistence type="predicted"/>
<dbReference type="AlphaFoldDB" id="A0A8R2ANC3"/>
<dbReference type="PRINTS" id="PR00080">
    <property type="entry name" value="SDRFAMILY"/>
</dbReference>
<dbReference type="PANTHER" id="PTHR43975">
    <property type="entry name" value="ZGC:101858"/>
    <property type="match status" value="1"/>
</dbReference>
<protein>
    <recommendedName>
        <fullName evidence="2">Ketoreductase domain-containing protein</fullName>
    </recommendedName>
</protein>
<reference evidence="4" key="1">
    <citation type="journal article" date="2008" name="Insect Biochem. Mol. Biol.">
        <title>The genome of a lepidopteran model insect, the silkworm Bombyx mori.</title>
        <authorList>
            <consortium name="International Silkworm Genome Consortium"/>
        </authorList>
    </citation>
    <scope>NUCLEOTIDE SEQUENCE [LARGE SCALE GENOMIC DNA]</scope>
    <source>
        <strain evidence="4">p50T</strain>
    </source>
</reference>
<dbReference type="GO" id="GO:0006629">
    <property type="term" value="P:lipid metabolic process"/>
    <property type="evidence" value="ECO:0007669"/>
    <property type="project" value="UniProtKB-ARBA"/>
</dbReference>
<dbReference type="SUPFAM" id="SSF51735">
    <property type="entry name" value="NAD(P)-binding Rossmann-fold domains"/>
    <property type="match status" value="1"/>
</dbReference>
<name>A0A8R2ANC3_BOMMO</name>
<dbReference type="SMR" id="A0A8R2ANC3"/>
<dbReference type="InterPro" id="IPR002347">
    <property type="entry name" value="SDR_fam"/>
</dbReference>
<dbReference type="GO" id="GO:0016491">
    <property type="term" value="F:oxidoreductase activity"/>
    <property type="evidence" value="ECO:0007669"/>
    <property type="project" value="UniProtKB-KW"/>
</dbReference>
<accession>A0A8R2ANC3</accession>
<evidence type="ECO:0000256" key="1">
    <source>
        <dbReference type="ARBA" id="ARBA00023002"/>
    </source>
</evidence>
<dbReference type="EnsemblMetazoa" id="XM_004928366.4">
    <property type="protein sequence ID" value="XP_004928423.2"/>
    <property type="gene ID" value="LOC101735610"/>
</dbReference>
<dbReference type="KEGG" id="bmor:101735610"/>
<dbReference type="InterPro" id="IPR057326">
    <property type="entry name" value="KR_dom"/>
</dbReference>
<dbReference type="PROSITE" id="PS00061">
    <property type="entry name" value="ADH_SHORT"/>
    <property type="match status" value="1"/>
</dbReference>
<reference evidence="3" key="2">
    <citation type="submission" date="2022-06" db="UniProtKB">
        <authorList>
            <consortium name="EnsemblMetazoa"/>
        </authorList>
    </citation>
    <scope>IDENTIFICATION</scope>
    <source>
        <strain evidence="3">p50T (Dazao)</strain>
    </source>
</reference>
<feature type="domain" description="Ketoreductase" evidence="2">
    <location>
        <begin position="6"/>
        <end position="189"/>
    </location>
</feature>
<organism evidence="3 4">
    <name type="scientific">Bombyx mori</name>
    <name type="common">Silk moth</name>
    <dbReference type="NCBI Taxonomy" id="7091"/>
    <lineage>
        <taxon>Eukaryota</taxon>
        <taxon>Metazoa</taxon>
        <taxon>Ecdysozoa</taxon>
        <taxon>Arthropoda</taxon>
        <taxon>Hexapoda</taxon>
        <taxon>Insecta</taxon>
        <taxon>Pterygota</taxon>
        <taxon>Neoptera</taxon>
        <taxon>Endopterygota</taxon>
        <taxon>Lepidoptera</taxon>
        <taxon>Glossata</taxon>
        <taxon>Ditrysia</taxon>
        <taxon>Bombycoidea</taxon>
        <taxon>Bombycidae</taxon>
        <taxon>Bombycinae</taxon>
        <taxon>Bombyx</taxon>
    </lineage>
</organism>
<dbReference type="RefSeq" id="XP_004928423.2">
    <property type="nucleotide sequence ID" value="XM_004928366.5"/>
</dbReference>
<keyword evidence="1" id="KW-0560">Oxidoreductase</keyword>
<dbReference type="Gene3D" id="3.40.50.720">
    <property type="entry name" value="NAD(P)-binding Rossmann-like Domain"/>
    <property type="match status" value="1"/>
</dbReference>
<dbReference type="SMART" id="SM00822">
    <property type="entry name" value="PKS_KR"/>
    <property type="match status" value="1"/>
</dbReference>
<dbReference type="FunFam" id="3.40.50.720:FF:000084">
    <property type="entry name" value="Short-chain dehydrogenase reductase"/>
    <property type="match status" value="1"/>
</dbReference>
<dbReference type="InterPro" id="IPR036291">
    <property type="entry name" value="NAD(P)-bd_dom_sf"/>
</dbReference>
<dbReference type="Pfam" id="PF13561">
    <property type="entry name" value="adh_short_C2"/>
    <property type="match status" value="1"/>
</dbReference>
<dbReference type="PANTHER" id="PTHR43975:SF2">
    <property type="entry name" value="EG:BACR7A4.14 PROTEIN-RELATED"/>
    <property type="match status" value="1"/>
</dbReference>
<dbReference type="Proteomes" id="UP000005204">
    <property type="component" value="Unassembled WGS sequence"/>
</dbReference>